<evidence type="ECO:0000256" key="1">
    <source>
        <dbReference type="SAM" id="Phobius"/>
    </source>
</evidence>
<feature type="transmembrane region" description="Helical" evidence="1">
    <location>
        <begin position="275"/>
        <end position="291"/>
    </location>
</feature>
<evidence type="ECO:0008006" key="4">
    <source>
        <dbReference type="Google" id="ProtNLM"/>
    </source>
</evidence>
<dbReference type="PANTHER" id="PTHR38421:SF1">
    <property type="entry name" value="TRANSMEMBRANE PROTEIN"/>
    <property type="match status" value="1"/>
</dbReference>
<dbReference type="AlphaFoldDB" id="A0A4P9XWV3"/>
<proteinExistence type="predicted"/>
<feature type="transmembrane region" description="Helical" evidence="1">
    <location>
        <begin position="59"/>
        <end position="84"/>
    </location>
</feature>
<feature type="transmembrane region" description="Helical" evidence="1">
    <location>
        <begin position="183"/>
        <end position="207"/>
    </location>
</feature>
<dbReference type="OrthoDB" id="10041630at2759"/>
<evidence type="ECO:0000313" key="3">
    <source>
        <dbReference type="Proteomes" id="UP000271241"/>
    </source>
</evidence>
<dbReference type="PANTHER" id="PTHR38421">
    <property type="entry name" value="TRANSMEMBRANE PROTEIN USGS"/>
    <property type="match status" value="1"/>
</dbReference>
<protein>
    <recommendedName>
        <fullName evidence="4">Etoposide-induced protein 2.4-domain-containing protein</fullName>
    </recommendedName>
</protein>
<organism evidence="2 3">
    <name type="scientific">Thamnocephalis sphaerospora</name>
    <dbReference type="NCBI Taxonomy" id="78915"/>
    <lineage>
        <taxon>Eukaryota</taxon>
        <taxon>Fungi</taxon>
        <taxon>Fungi incertae sedis</taxon>
        <taxon>Zoopagomycota</taxon>
        <taxon>Zoopagomycotina</taxon>
        <taxon>Zoopagomycetes</taxon>
        <taxon>Zoopagales</taxon>
        <taxon>Sigmoideomycetaceae</taxon>
        <taxon>Thamnocephalis</taxon>
    </lineage>
</organism>
<keyword evidence="1" id="KW-0812">Transmembrane</keyword>
<sequence>MTETSGKAHGPSNAEQDFWQHAAKEYGRPFRRVVKGISLLPLGAARAYQSADFRRTFRYALLAQLASFFLMLLLTQLLIVGPLTTLRTIISWTMPFTDPQQSQAIVAITTIITTVQKWTHGAPLLLLLGLRYAFPTVLDRVFMSAVTVRDPALGTILAGRPYIYRYWEEFRHYLKRSWRRLRWLLAVRLAQLIPFVGPLVTFGVAFYMTRRGFGRKLAILNAVLVLLIPNGRAYATMILELALGSRQLVRELLEPFFCRMDMDARMRREWFRHRNAASFGFGVLVYLIMLAPWTNLLVFLIAQSAVVELVATKAVLSKKDRPKEQ</sequence>
<evidence type="ECO:0000313" key="2">
    <source>
        <dbReference type="EMBL" id="RKP10835.1"/>
    </source>
</evidence>
<reference evidence="3" key="1">
    <citation type="journal article" date="2018" name="Nat. Microbiol.">
        <title>Leveraging single-cell genomics to expand the fungal tree of life.</title>
        <authorList>
            <person name="Ahrendt S.R."/>
            <person name="Quandt C.A."/>
            <person name="Ciobanu D."/>
            <person name="Clum A."/>
            <person name="Salamov A."/>
            <person name="Andreopoulos B."/>
            <person name="Cheng J.F."/>
            <person name="Woyke T."/>
            <person name="Pelin A."/>
            <person name="Henrissat B."/>
            <person name="Reynolds N.K."/>
            <person name="Benny G.L."/>
            <person name="Smith M.E."/>
            <person name="James T.Y."/>
            <person name="Grigoriev I.V."/>
        </authorList>
    </citation>
    <scope>NUCLEOTIDE SEQUENCE [LARGE SCALE GENOMIC DNA]</scope>
    <source>
        <strain evidence="3">RSA 1356</strain>
    </source>
</reference>
<keyword evidence="1" id="KW-1133">Transmembrane helix</keyword>
<dbReference type="Proteomes" id="UP000271241">
    <property type="component" value="Unassembled WGS sequence"/>
</dbReference>
<gene>
    <name evidence="2" type="ORF">THASP1DRAFT_21499</name>
</gene>
<dbReference type="EMBL" id="KZ992435">
    <property type="protein sequence ID" value="RKP10835.1"/>
    <property type="molecule type" value="Genomic_DNA"/>
</dbReference>
<name>A0A4P9XWV3_9FUNG</name>
<keyword evidence="1" id="KW-0472">Membrane</keyword>
<keyword evidence="3" id="KW-1185">Reference proteome</keyword>
<accession>A0A4P9XWV3</accession>